<dbReference type="Pfam" id="PF05016">
    <property type="entry name" value="ParE_toxin"/>
    <property type="match status" value="1"/>
</dbReference>
<dbReference type="PANTHER" id="PTHR33755:SF5">
    <property type="entry name" value="TYPE II TOXIN-ANTITOXIN SYSTEM RELE_PARE FAMILY TOXIN"/>
    <property type="match status" value="1"/>
</dbReference>
<dbReference type="Proteomes" id="UP000178885">
    <property type="component" value="Unassembled WGS sequence"/>
</dbReference>
<evidence type="ECO:0000256" key="2">
    <source>
        <dbReference type="ARBA" id="ARBA00022649"/>
    </source>
</evidence>
<proteinExistence type="inferred from homology"/>
<comment type="caution">
    <text evidence="3">The sequence shown here is derived from an EMBL/GenBank/DDBJ whole genome shotgun (WGS) entry which is preliminary data.</text>
</comment>
<accession>A0A1F6TM77</accession>
<dbReference type="EMBL" id="MFSU01000088">
    <property type="protein sequence ID" value="OGI46220.1"/>
    <property type="molecule type" value="Genomic_DNA"/>
</dbReference>
<reference evidence="3 4" key="1">
    <citation type="journal article" date="2016" name="Nat. Commun.">
        <title>Thousands of microbial genomes shed light on interconnected biogeochemical processes in an aquifer system.</title>
        <authorList>
            <person name="Anantharaman K."/>
            <person name="Brown C.T."/>
            <person name="Hug L.A."/>
            <person name="Sharon I."/>
            <person name="Castelle C.J."/>
            <person name="Probst A.J."/>
            <person name="Thomas B.C."/>
            <person name="Singh A."/>
            <person name="Wilkins M.J."/>
            <person name="Karaoz U."/>
            <person name="Brodie E.L."/>
            <person name="Williams K.H."/>
            <person name="Hubbard S.S."/>
            <person name="Banfield J.F."/>
        </authorList>
    </citation>
    <scope>NUCLEOTIDE SEQUENCE [LARGE SCALE GENOMIC DNA]</scope>
</reference>
<evidence type="ECO:0000256" key="1">
    <source>
        <dbReference type="ARBA" id="ARBA00006226"/>
    </source>
</evidence>
<dbReference type="AlphaFoldDB" id="A0A1F6TM77"/>
<sequence length="101" mass="11685">MAQTLIWSQEALDDIDSIAEYISRDSLYHAQQVVEHIVDLGESLPAQPKLGRVVPELNNPEVRERFIYSYRLIYELKNDAIHILAVIHGKRLLESVERFTP</sequence>
<dbReference type="InterPro" id="IPR051803">
    <property type="entry name" value="TA_system_RelE-like_toxin"/>
</dbReference>
<keyword evidence="2" id="KW-1277">Toxin-antitoxin system</keyword>
<name>A0A1F6TM77_9PROT</name>
<dbReference type="Gene3D" id="3.30.2310.20">
    <property type="entry name" value="RelE-like"/>
    <property type="match status" value="1"/>
</dbReference>
<evidence type="ECO:0000313" key="3">
    <source>
        <dbReference type="EMBL" id="OGI46220.1"/>
    </source>
</evidence>
<dbReference type="InterPro" id="IPR007712">
    <property type="entry name" value="RelE/ParE_toxin"/>
</dbReference>
<dbReference type="PANTHER" id="PTHR33755">
    <property type="entry name" value="TOXIN PARE1-RELATED"/>
    <property type="match status" value="1"/>
</dbReference>
<protein>
    <submittedName>
        <fullName evidence="3">Plasmid stabilization protein</fullName>
    </submittedName>
</protein>
<dbReference type="STRING" id="1817760.A2151_02690"/>
<dbReference type="InterPro" id="IPR035093">
    <property type="entry name" value="RelE/ParE_toxin_dom_sf"/>
</dbReference>
<organism evidence="3 4">
    <name type="scientific">Candidatus Muproteobacteria bacterium RBG_16_65_34</name>
    <dbReference type="NCBI Taxonomy" id="1817760"/>
    <lineage>
        <taxon>Bacteria</taxon>
        <taxon>Pseudomonadati</taxon>
        <taxon>Pseudomonadota</taxon>
        <taxon>Candidatus Muproteobacteria</taxon>
    </lineage>
</organism>
<comment type="similarity">
    <text evidence="1">Belongs to the RelE toxin family.</text>
</comment>
<gene>
    <name evidence="3" type="ORF">A2151_02690</name>
</gene>
<dbReference type="SUPFAM" id="SSF143011">
    <property type="entry name" value="RelE-like"/>
    <property type="match status" value="1"/>
</dbReference>
<evidence type="ECO:0000313" key="4">
    <source>
        <dbReference type="Proteomes" id="UP000178885"/>
    </source>
</evidence>